<organism evidence="2 3">
    <name type="scientific">Bonamia ostreae</name>
    <dbReference type="NCBI Taxonomy" id="126728"/>
    <lineage>
        <taxon>Eukaryota</taxon>
        <taxon>Sar</taxon>
        <taxon>Rhizaria</taxon>
        <taxon>Endomyxa</taxon>
        <taxon>Ascetosporea</taxon>
        <taxon>Haplosporida</taxon>
        <taxon>Bonamia</taxon>
    </lineage>
</organism>
<evidence type="ECO:0000313" key="3">
    <source>
        <dbReference type="Proteomes" id="UP001439008"/>
    </source>
</evidence>
<dbReference type="InterPro" id="IPR036465">
    <property type="entry name" value="vWFA_dom_sf"/>
</dbReference>
<keyword evidence="1" id="KW-0732">Signal</keyword>
<sequence>MISLFYFTLISFSSSLKNPDQNCRYNLIVCLDISKHIDASQIEDLKSATLDAINLSRRLNQNSFEDFQLLLYADKVKAVPKYVYSVDFNDDYTDFSFGFQRQYTDLCDKYKFFQKNFLEQITLINRPAYLHKCMEESLNHKKSGMKNVLSVVTTYISIFDYSDIKKARDNLLNDGFHIEAVTLDAVTANLFENLTDQDYIYSFDESMGEKQYSYNKIYEQSMCEAFDH</sequence>
<proteinExistence type="predicted"/>
<evidence type="ECO:0008006" key="4">
    <source>
        <dbReference type="Google" id="ProtNLM"/>
    </source>
</evidence>
<keyword evidence="3" id="KW-1185">Reference proteome</keyword>
<protein>
    <recommendedName>
        <fullName evidence="4">VWFA domain-containing protein</fullName>
    </recommendedName>
</protein>
<feature type="signal peptide" evidence="1">
    <location>
        <begin position="1"/>
        <end position="15"/>
    </location>
</feature>
<evidence type="ECO:0000256" key="1">
    <source>
        <dbReference type="SAM" id="SignalP"/>
    </source>
</evidence>
<reference evidence="2 3" key="1">
    <citation type="journal article" date="2024" name="BMC Biol.">
        <title>Comparative genomics of Ascetosporea gives new insight into the evolutionary basis for animal parasitism in Rhizaria.</title>
        <authorList>
            <person name="Hiltunen Thoren M."/>
            <person name="Onut-Brannstrom I."/>
            <person name="Alfjorden A."/>
            <person name="Peckova H."/>
            <person name="Swords F."/>
            <person name="Hooper C."/>
            <person name="Holzer A.S."/>
            <person name="Bass D."/>
            <person name="Burki F."/>
        </authorList>
    </citation>
    <scope>NUCLEOTIDE SEQUENCE [LARGE SCALE GENOMIC DNA]</scope>
    <source>
        <strain evidence="2">20-A016</strain>
    </source>
</reference>
<dbReference type="Proteomes" id="UP001439008">
    <property type="component" value="Unassembled WGS sequence"/>
</dbReference>
<feature type="chain" id="PRO_5047418569" description="VWFA domain-containing protein" evidence="1">
    <location>
        <begin position="16"/>
        <end position="228"/>
    </location>
</feature>
<dbReference type="SUPFAM" id="SSF53300">
    <property type="entry name" value="vWA-like"/>
    <property type="match status" value="1"/>
</dbReference>
<accession>A0ABV2AHB1</accession>
<gene>
    <name evidence="2" type="ORF">MHBO_000774</name>
</gene>
<dbReference type="EMBL" id="JBDODL010000147">
    <property type="protein sequence ID" value="MES1918879.1"/>
    <property type="molecule type" value="Genomic_DNA"/>
</dbReference>
<comment type="caution">
    <text evidence="2">The sequence shown here is derived from an EMBL/GenBank/DDBJ whole genome shotgun (WGS) entry which is preliminary data.</text>
</comment>
<name>A0ABV2AHB1_9EUKA</name>
<evidence type="ECO:0000313" key="2">
    <source>
        <dbReference type="EMBL" id="MES1918879.1"/>
    </source>
</evidence>